<proteinExistence type="predicted"/>
<feature type="domain" description="HTH cro/C1-type" evidence="1">
    <location>
        <begin position="7"/>
        <end position="55"/>
    </location>
</feature>
<dbReference type="Gene3D" id="1.10.260.40">
    <property type="entry name" value="lambda repressor-like DNA-binding domains"/>
    <property type="match status" value="1"/>
</dbReference>
<reference evidence="2" key="1">
    <citation type="submission" date="2014-07" db="EMBL/GenBank/DDBJ databases">
        <authorList>
            <person name="Zhang J.E."/>
            <person name="Yang H."/>
            <person name="Guo J."/>
            <person name="Deng Z."/>
            <person name="Luo H."/>
            <person name="Luo M."/>
            <person name="Zhao B."/>
        </authorList>
    </citation>
    <scope>NUCLEOTIDE SEQUENCE</scope>
    <source>
        <strain evidence="2">AM4</strain>
    </source>
</reference>
<organism evidence="2">
    <name type="scientific">Actinomyces succiniciruminis</name>
    <dbReference type="NCBI Taxonomy" id="1522002"/>
    <lineage>
        <taxon>Bacteria</taxon>
        <taxon>Bacillati</taxon>
        <taxon>Actinomycetota</taxon>
        <taxon>Actinomycetes</taxon>
        <taxon>Actinomycetales</taxon>
        <taxon>Actinomycetaceae</taxon>
        <taxon>Actinomyces</taxon>
    </lineage>
</organism>
<accession>A0A1L7RHG7</accession>
<dbReference type="CDD" id="cd00093">
    <property type="entry name" value="HTH_XRE"/>
    <property type="match status" value="1"/>
</dbReference>
<gene>
    <name evidence="2" type="ORF">AAM4_1254</name>
</gene>
<name>A0A1L7RHG7_9ACTO</name>
<sequence length="101" mass="10576">MNQLLFENRMTRKELGSYFGVGQSVISRKLRGQVSWTAEELSIMAGLFGMRIDDFAPVRAADGSWIPAQYVAGQQKAPAPAGAGASGVVAGAGFEPATSGL</sequence>
<dbReference type="InterPro" id="IPR010982">
    <property type="entry name" value="Lambda_DNA-bd_dom_sf"/>
</dbReference>
<evidence type="ECO:0000259" key="1">
    <source>
        <dbReference type="PROSITE" id="PS50943"/>
    </source>
</evidence>
<dbReference type="PROSITE" id="PS50943">
    <property type="entry name" value="HTH_CROC1"/>
    <property type="match status" value="1"/>
</dbReference>
<dbReference type="InterPro" id="IPR001387">
    <property type="entry name" value="Cro/C1-type_HTH"/>
</dbReference>
<protein>
    <submittedName>
        <fullName evidence="2">Cro/C1-type HTH domain profile</fullName>
    </submittedName>
</protein>
<dbReference type="AlphaFoldDB" id="A0A1L7RHG7"/>
<dbReference type="GO" id="GO:0003677">
    <property type="term" value="F:DNA binding"/>
    <property type="evidence" value="ECO:0007669"/>
    <property type="project" value="InterPro"/>
</dbReference>
<dbReference type="EMBL" id="LK995494">
    <property type="protein sequence ID" value="CED91086.1"/>
    <property type="molecule type" value="Genomic_DNA"/>
</dbReference>
<dbReference type="SUPFAM" id="SSF47413">
    <property type="entry name" value="lambda repressor-like DNA-binding domains"/>
    <property type="match status" value="1"/>
</dbReference>
<evidence type="ECO:0000313" key="2">
    <source>
        <dbReference type="EMBL" id="CED91086.1"/>
    </source>
</evidence>